<dbReference type="EC" id="2.7.13.3" evidence="3"/>
<evidence type="ECO:0000256" key="6">
    <source>
        <dbReference type="ARBA" id="ARBA00022679"/>
    </source>
</evidence>
<evidence type="ECO:0000256" key="5">
    <source>
        <dbReference type="ARBA" id="ARBA00022553"/>
    </source>
</evidence>
<organism evidence="17 18">
    <name type="scientific">Ligilactobacillus ruminis</name>
    <dbReference type="NCBI Taxonomy" id="1623"/>
    <lineage>
        <taxon>Bacteria</taxon>
        <taxon>Bacillati</taxon>
        <taxon>Bacillota</taxon>
        <taxon>Bacilli</taxon>
        <taxon>Lactobacillales</taxon>
        <taxon>Lactobacillaceae</taxon>
        <taxon>Ligilactobacillus</taxon>
    </lineage>
</organism>
<dbReference type="SUPFAM" id="SSF158472">
    <property type="entry name" value="HAMP domain-like"/>
    <property type="match status" value="1"/>
</dbReference>
<feature type="transmembrane region" description="Helical" evidence="14">
    <location>
        <begin position="6"/>
        <end position="29"/>
    </location>
</feature>
<dbReference type="SUPFAM" id="SSF55874">
    <property type="entry name" value="ATPase domain of HSP90 chaperone/DNA topoisomerase II/histidine kinase"/>
    <property type="match status" value="1"/>
</dbReference>
<evidence type="ECO:0000259" key="16">
    <source>
        <dbReference type="PROSITE" id="PS50885"/>
    </source>
</evidence>
<evidence type="ECO:0000256" key="13">
    <source>
        <dbReference type="ARBA" id="ARBA00023136"/>
    </source>
</evidence>
<dbReference type="Proteomes" id="UP000182089">
    <property type="component" value="Unassembled WGS sequence"/>
</dbReference>
<evidence type="ECO:0000256" key="1">
    <source>
        <dbReference type="ARBA" id="ARBA00000085"/>
    </source>
</evidence>
<keyword evidence="12" id="KW-0902">Two-component regulatory system</keyword>
<evidence type="ECO:0000256" key="8">
    <source>
        <dbReference type="ARBA" id="ARBA00022741"/>
    </source>
</evidence>
<evidence type="ECO:0000256" key="12">
    <source>
        <dbReference type="ARBA" id="ARBA00023012"/>
    </source>
</evidence>
<evidence type="ECO:0000256" key="2">
    <source>
        <dbReference type="ARBA" id="ARBA00004651"/>
    </source>
</evidence>
<comment type="subcellular location">
    <subcellularLocation>
        <location evidence="2">Cell membrane</location>
        <topology evidence="2">Multi-pass membrane protein</topology>
    </subcellularLocation>
</comment>
<dbReference type="Pfam" id="PF02518">
    <property type="entry name" value="HATPase_c"/>
    <property type="match status" value="1"/>
</dbReference>
<evidence type="ECO:0000313" key="18">
    <source>
        <dbReference type="Proteomes" id="UP000182089"/>
    </source>
</evidence>
<reference evidence="17 18" key="1">
    <citation type="submission" date="2016-10" db="EMBL/GenBank/DDBJ databases">
        <authorList>
            <person name="Varghese N."/>
            <person name="Submissions S."/>
        </authorList>
    </citation>
    <scope>NUCLEOTIDE SEQUENCE [LARGE SCALE GENOMIC DNA]</scope>
    <source>
        <strain evidence="17 18">WC1T17</strain>
    </source>
</reference>
<dbReference type="Gene3D" id="1.10.287.130">
    <property type="match status" value="1"/>
</dbReference>
<dbReference type="PRINTS" id="PR00344">
    <property type="entry name" value="BCTRLSENSOR"/>
</dbReference>
<comment type="caution">
    <text evidence="17">The sequence shown here is derived from an EMBL/GenBank/DDBJ whole genome shotgun (WGS) entry which is preliminary data.</text>
</comment>
<name>A0ABY1AE79_9LACO</name>
<keyword evidence="9 17" id="KW-0418">Kinase</keyword>
<evidence type="ECO:0000259" key="15">
    <source>
        <dbReference type="PROSITE" id="PS50109"/>
    </source>
</evidence>
<dbReference type="InterPro" id="IPR003594">
    <property type="entry name" value="HATPase_dom"/>
</dbReference>
<evidence type="ECO:0000256" key="3">
    <source>
        <dbReference type="ARBA" id="ARBA00012438"/>
    </source>
</evidence>
<evidence type="ECO:0000256" key="11">
    <source>
        <dbReference type="ARBA" id="ARBA00022989"/>
    </source>
</evidence>
<keyword evidence="6" id="KW-0808">Transferase</keyword>
<keyword evidence="13 14" id="KW-0472">Membrane</keyword>
<dbReference type="Pfam" id="PF00512">
    <property type="entry name" value="HisKA"/>
    <property type="match status" value="1"/>
</dbReference>
<feature type="domain" description="Histidine kinase" evidence="15">
    <location>
        <begin position="264"/>
        <end position="481"/>
    </location>
</feature>
<proteinExistence type="predicted"/>
<feature type="transmembrane region" description="Helical" evidence="14">
    <location>
        <begin position="177"/>
        <end position="199"/>
    </location>
</feature>
<dbReference type="CDD" id="cd06225">
    <property type="entry name" value="HAMP"/>
    <property type="match status" value="1"/>
</dbReference>
<protein>
    <recommendedName>
        <fullName evidence="3">histidine kinase</fullName>
        <ecNumber evidence="3">2.7.13.3</ecNumber>
    </recommendedName>
</protein>
<dbReference type="SMART" id="SM00388">
    <property type="entry name" value="HisKA"/>
    <property type="match status" value="1"/>
</dbReference>
<dbReference type="PROSITE" id="PS50109">
    <property type="entry name" value="HIS_KIN"/>
    <property type="match status" value="1"/>
</dbReference>
<dbReference type="InterPro" id="IPR004358">
    <property type="entry name" value="Sig_transdc_His_kin-like_C"/>
</dbReference>
<dbReference type="PROSITE" id="PS50885">
    <property type="entry name" value="HAMP"/>
    <property type="match status" value="1"/>
</dbReference>
<keyword evidence="5" id="KW-0597">Phosphoprotein</keyword>
<keyword evidence="7 14" id="KW-0812">Transmembrane</keyword>
<dbReference type="Pfam" id="PF00672">
    <property type="entry name" value="HAMP"/>
    <property type="match status" value="1"/>
</dbReference>
<sequence>MRMFYQQFLSFFLIIAITLLILGVTFLGLSRSMFYQDTWDLLEDYAYVVRTQAIDVKKSNGTTKIVVDKKRLNIVEEMLSSRHIKIRIYTGKDKILYPSKSKQIINKKRWNELKAGQSIRVKSNSQRFRFKAVDSPKETTSIYVPYLDINGKLLAVVSVGTVMDNIEDNLTDIKRNLLYSFFTAVVLGTIASFILTRYFTNRITRLQKATRQVADGDFDVHITTGHRDELDDLAEDFNLMIEALKESRIEFDRQEERRRNFMTNAAHEMRTPLTTIKGILEGMAYGLFEDEAECKESIDLMRKETSRLIRLVNDNLDYEKSQAGELVLQKENLDASSIIRDVLRQMNDMAQKEGDRFENKLPPVLGVYADHDRFIQIITNIIKNAIQFTDNGVITIRGKKAGNNTIIQISDTGIGMTESQMAKIWDRYYKADQSRKVAKFGESGIGLSIVYQLLKLHKADVNVSSEPGVGTTFTLTFKGQE</sequence>
<dbReference type="InterPro" id="IPR003661">
    <property type="entry name" value="HisK_dim/P_dom"/>
</dbReference>
<dbReference type="Gene3D" id="6.10.340.10">
    <property type="match status" value="1"/>
</dbReference>
<dbReference type="GO" id="GO:0016301">
    <property type="term" value="F:kinase activity"/>
    <property type="evidence" value="ECO:0007669"/>
    <property type="project" value="UniProtKB-KW"/>
</dbReference>
<gene>
    <name evidence="17" type="ORF">SAMN05216431_11635</name>
</gene>
<evidence type="ECO:0000313" key="17">
    <source>
        <dbReference type="EMBL" id="SEM96548.1"/>
    </source>
</evidence>
<evidence type="ECO:0000256" key="7">
    <source>
        <dbReference type="ARBA" id="ARBA00022692"/>
    </source>
</evidence>
<dbReference type="Gene3D" id="3.30.565.10">
    <property type="entry name" value="Histidine kinase-like ATPase, C-terminal domain"/>
    <property type="match status" value="1"/>
</dbReference>
<evidence type="ECO:0000256" key="14">
    <source>
        <dbReference type="SAM" id="Phobius"/>
    </source>
</evidence>
<dbReference type="SMART" id="SM00304">
    <property type="entry name" value="HAMP"/>
    <property type="match status" value="1"/>
</dbReference>
<evidence type="ECO:0000256" key="9">
    <source>
        <dbReference type="ARBA" id="ARBA00022777"/>
    </source>
</evidence>
<comment type="catalytic activity">
    <reaction evidence="1">
        <text>ATP + protein L-histidine = ADP + protein N-phospho-L-histidine.</text>
        <dbReference type="EC" id="2.7.13.3"/>
    </reaction>
</comment>
<dbReference type="SMART" id="SM00387">
    <property type="entry name" value="HATPase_c"/>
    <property type="match status" value="1"/>
</dbReference>
<accession>A0ABY1AE79</accession>
<keyword evidence="10" id="KW-0067">ATP-binding</keyword>
<dbReference type="InterPro" id="IPR050398">
    <property type="entry name" value="HssS/ArlS-like"/>
</dbReference>
<keyword evidence="11 14" id="KW-1133">Transmembrane helix</keyword>
<keyword evidence="8" id="KW-0547">Nucleotide-binding</keyword>
<dbReference type="PANTHER" id="PTHR45528:SF1">
    <property type="entry name" value="SENSOR HISTIDINE KINASE CPXA"/>
    <property type="match status" value="1"/>
</dbReference>
<dbReference type="CDD" id="cd00082">
    <property type="entry name" value="HisKA"/>
    <property type="match status" value="1"/>
</dbReference>
<dbReference type="InterPro" id="IPR036890">
    <property type="entry name" value="HATPase_C_sf"/>
</dbReference>
<dbReference type="InterPro" id="IPR036097">
    <property type="entry name" value="HisK_dim/P_sf"/>
</dbReference>
<evidence type="ECO:0000256" key="10">
    <source>
        <dbReference type="ARBA" id="ARBA00022840"/>
    </source>
</evidence>
<evidence type="ECO:0000256" key="4">
    <source>
        <dbReference type="ARBA" id="ARBA00022475"/>
    </source>
</evidence>
<dbReference type="InterPro" id="IPR005467">
    <property type="entry name" value="His_kinase_dom"/>
</dbReference>
<feature type="domain" description="HAMP" evidence="16">
    <location>
        <begin position="197"/>
        <end position="249"/>
    </location>
</feature>
<keyword evidence="4" id="KW-1003">Cell membrane</keyword>
<dbReference type="InterPro" id="IPR003660">
    <property type="entry name" value="HAMP_dom"/>
</dbReference>
<dbReference type="SUPFAM" id="SSF47384">
    <property type="entry name" value="Homodimeric domain of signal transducing histidine kinase"/>
    <property type="match status" value="1"/>
</dbReference>
<dbReference type="EMBL" id="FOCC01000016">
    <property type="protein sequence ID" value="SEM96548.1"/>
    <property type="molecule type" value="Genomic_DNA"/>
</dbReference>
<dbReference type="PANTHER" id="PTHR45528">
    <property type="entry name" value="SENSOR HISTIDINE KINASE CPXA"/>
    <property type="match status" value="1"/>
</dbReference>